<keyword evidence="1" id="KW-0472">Membrane</keyword>
<dbReference type="RefSeq" id="WP_200275713.1">
    <property type="nucleotide sequence ID" value="NZ_JAENII010000001.1"/>
</dbReference>
<dbReference type="AlphaFoldDB" id="A0A934R7L3"/>
<feature type="transmembrane region" description="Helical" evidence="1">
    <location>
        <begin position="398"/>
        <end position="416"/>
    </location>
</feature>
<feature type="transmembrane region" description="Helical" evidence="1">
    <location>
        <begin position="299"/>
        <end position="319"/>
    </location>
</feature>
<protein>
    <submittedName>
        <fullName evidence="2">DUF389 domain-containing protein</fullName>
    </submittedName>
</protein>
<sequence>MPLLLVIRYPEEGEGLMAWGRRAAEALDVPMEVLCCRDKEGGLVWPESDELKPDYIGELGEGERWGWVNMDGALESLCEYVSPGKVSFLLIGKHNSGRGANDSPERRLSRAVFDRVSCAVGVLRLPEEERKWAGRVLVPCAGGRNSRVALRLAEKLGGTGATAFLVEPDTDEVSQEVGARLLERAVLRAGVDPVAVTRKVALGTQISDEIRKEAEGGNYELLLIGASGTGSLRSKLFGTVPERLLKGPGGLAIGVVRAALPKGQQVREAVGRVLRLSVPQLEREERIVLVDEVEGKARWTFDFAALMILATTIAAFGLLADSGAVVIGAMLVAPLMTPLIGGGLAVVQGNWPLWRRSQKAVLLGFFSALVIGLLIGWGARGLGFGLTGELAARGEPTLLDLGIAFVSGIAASYCLARPKLSGALAGVAIAAALVPPIATVGICLSLGETDTSRGAGLLFGTNVVAIVLGSAVNFYLAGIRGKAASGVWARRLVIILALVCAGISVPLTSVLVGKVTAPRLLERSFGEVARDGGYRLLKLRRSHSKGELLIELDLAGPAPPDQSMLQELRKTAGQGVRLRVRTLLETEL</sequence>
<organism evidence="2 3">
    <name type="scientific">Haloferula rosea</name>
    <dbReference type="NCBI Taxonomy" id="490093"/>
    <lineage>
        <taxon>Bacteria</taxon>
        <taxon>Pseudomonadati</taxon>
        <taxon>Verrucomicrobiota</taxon>
        <taxon>Verrucomicrobiia</taxon>
        <taxon>Verrucomicrobiales</taxon>
        <taxon>Verrucomicrobiaceae</taxon>
        <taxon>Haloferula</taxon>
    </lineage>
</organism>
<evidence type="ECO:0000313" key="2">
    <source>
        <dbReference type="EMBL" id="MBK1825742.1"/>
    </source>
</evidence>
<dbReference type="Pfam" id="PF04087">
    <property type="entry name" value="DUF389"/>
    <property type="match status" value="1"/>
</dbReference>
<gene>
    <name evidence="2" type="ORF">JIN81_01815</name>
</gene>
<feature type="transmembrane region" description="Helical" evidence="1">
    <location>
        <begin position="459"/>
        <end position="479"/>
    </location>
</feature>
<dbReference type="Proteomes" id="UP000658278">
    <property type="component" value="Unassembled WGS sequence"/>
</dbReference>
<dbReference type="PANTHER" id="PTHR20992">
    <property type="entry name" value="AT15442P-RELATED"/>
    <property type="match status" value="1"/>
</dbReference>
<keyword evidence="1" id="KW-0812">Transmembrane</keyword>
<accession>A0A934R7L3</accession>
<reference evidence="2" key="1">
    <citation type="submission" date="2021-01" db="EMBL/GenBank/DDBJ databases">
        <title>Modified the classification status of verrucomicrobia.</title>
        <authorList>
            <person name="Feng X."/>
        </authorList>
    </citation>
    <scope>NUCLEOTIDE SEQUENCE</scope>
    <source>
        <strain evidence="2">KCTC 22201</strain>
    </source>
</reference>
<dbReference type="CDD" id="cd00293">
    <property type="entry name" value="USP-like"/>
    <property type="match status" value="1"/>
</dbReference>
<proteinExistence type="predicted"/>
<feature type="transmembrane region" description="Helical" evidence="1">
    <location>
        <begin position="325"/>
        <end position="347"/>
    </location>
</feature>
<dbReference type="Gene3D" id="3.40.50.12370">
    <property type="match status" value="1"/>
</dbReference>
<feature type="transmembrane region" description="Helical" evidence="1">
    <location>
        <begin position="491"/>
        <end position="512"/>
    </location>
</feature>
<keyword evidence="1" id="KW-1133">Transmembrane helix</keyword>
<evidence type="ECO:0000313" key="3">
    <source>
        <dbReference type="Proteomes" id="UP000658278"/>
    </source>
</evidence>
<keyword evidence="3" id="KW-1185">Reference proteome</keyword>
<feature type="transmembrane region" description="Helical" evidence="1">
    <location>
        <begin position="359"/>
        <end position="378"/>
    </location>
</feature>
<dbReference type="EMBL" id="JAENII010000001">
    <property type="protein sequence ID" value="MBK1825742.1"/>
    <property type="molecule type" value="Genomic_DNA"/>
</dbReference>
<name>A0A934R7L3_9BACT</name>
<feature type="transmembrane region" description="Helical" evidence="1">
    <location>
        <begin position="423"/>
        <end position="447"/>
    </location>
</feature>
<dbReference type="InterPro" id="IPR005240">
    <property type="entry name" value="DUF389"/>
</dbReference>
<comment type="caution">
    <text evidence="2">The sequence shown here is derived from an EMBL/GenBank/DDBJ whole genome shotgun (WGS) entry which is preliminary data.</text>
</comment>
<evidence type="ECO:0000256" key="1">
    <source>
        <dbReference type="SAM" id="Phobius"/>
    </source>
</evidence>
<dbReference type="PANTHER" id="PTHR20992:SF9">
    <property type="entry name" value="AT15442P-RELATED"/>
    <property type="match status" value="1"/>
</dbReference>
<dbReference type="SUPFAM" id="SSF52402">
    <property type="entry name" value="Adenine nucleotide alpha hydrolases-like"/>
    <property type="match status" value="1"/>
</dbReference>